<dbReference type="Proteomes" id="UP001168821">
    <property type="component" value="Unassembled WGS sequence"/>
</dbReference>
<proteinExistence type="predicted"/>
<dbReference type="AlphaFoldDB" id="A0AA38HRZ9"/>
<protein>
    <submittedName>
        <fullName evidence="1">Uncharacterized protein</fullName>
    </submittedName>
</protein>
<sequence length="87" mass="9683">MKSVGVNKFRLTQLSEHNKGDIQRTRRTELENWKATGNIALETDFAPPERLISEDLCLQDGGCIGGKRKYTHENVPGGFLFADSGMS</sequence>
<gene>
    <name evidence="1" type="ORF">Zmor_025651</name>
</gene>
<keyword evidence="2" id="KW-1185">Reference proteome</keyword>
<evidence type="ECO:0000313" key="2">
    <source>
        <dbReference type="Proteomes" id="UP001168821"/>
    </source>
</evidence>
<comment type="caution">
    <text evidence="1">The sequence shown here is derived from an EMBL/GenBank/DDBJ whole genome shotgun (WGS) entry which is preliminary data.</text>
</comment>
<dbReference type="EMBL" id="JALNTZ010000008">
    <property type="protein sequence ID" value="KAJ3642903.1"/>
    <property type="molecule type" value="Genomic_DNA"/>
</dbReference>
<accession>A0AA38HRZ9</accession>
<evidence type="ECO:0000313" key="1">
    <source>
        <dbReference type="EMBL" id="KAJ3642903.1"/>
    </source>
</evidence>
<name>A0AA38HRZ9_9CUCU</name>
<organism evidence="1 2">
    <name type="scientific">Zophobas morio</name>
    <dbReference type="NCBI Taxonomy" id="2755281"/>
    <lineage>
        <taxon>Eukaryota</taxon>
        <taxon>Metazoa</taxon>
        <taxon>Ecdysozoa</taxon>
        <taxon>Arthropoda</taxon>
        <taxon>Hexapoda</taxon>
        <taxon>Insecta</taxon>
        <taxon>Pterygota</taxon>
        <taxon>Neoptera</taxon>
        <taxon>Endopterygota</taxon>
        <taxon>Coleoptera</taxon>
        <taxon>Polyphaga</taxon>
        <taxon>Cucujiformia</taxon>
        <taxon>Tenebrionidae</taxon>
        <taxon>Zophobas</taxon>
    </lineage>
</organism>
<reference evidence="1" key="1">
    <citation type="journal article" date="2023" name="G3 (Bethesda)">
        <title>Whole genome assemblies of Zophobas morio and Tenebrio molitor.</title>
        <authorList>
            <person name="Kaur S."/>
            <person name="Stinson S.A."/>
            <person name="diCenzo G.C."/>
        </authorList>
    </citation>
    <scope>NUCLEOTIDE SEQUENCE</scope>
    <source>
        <strain evidence="1">QUZm001</strain>
    </source>
</reference>